<evidence type="ECO:0000313" key="2">
    <source>
        <dbReference type="Ensembl" id="ENSORLP00020015377.1"/>
    </source>
</evidence>
<reference evidence="2" key="4">
    <citation type="submission" date="2025-09" db="UniProtKB">
        <authorList>
            <consortium name="Ensembl"/>
        </authorList>
    </citation>
    <scope>IDENTIFICATION</scope>
    <source>
        <strain evidence="2">HNI</strain>
    </source>
</reference>
<dbReference type="PANTHER" id="PTHR15573">
    <property type="entry name" value="G-PROTEIN COUPLED RECEPTOR 160-RELATED"/>
    <property type="match status" value="1"/>
</dbReference>
<organism evidence="2 3">
    <name type="scientific">Oryzias latipes</name>
    <name type="common">Japanese rice fish</name>
    <name type="synonym">Japanese killifish</name>
    <dbReference type="NCBI Taxonomy" id="8090"/>
    <lineage>
        <taxon>Eukaryota</taxon>
        <taxon>Metazoa</taxon>
        <taxon>Chordata</taxon>
        <taxon>Craniata</taxon>
        <taxon>Vertebrata</taxon>
        <taxon>Euteleostomi</taxon>
        <taxon>Actinopterygii</taxon>
        <taxon>Neopterygii</taxon>
        <taxon>Teleostei</taxon>
        <taxon>Neoteleostei</taxon>
        <taxon>Acanthomorphata</taxon>
        <taxon>Ovalentaria</taxon>
        <taxon>Atherinomorphae</taxon>
        <taxon>Beloniformes</taxon>
        <taxon>Adrianichthyidae</taxon>
        <taxon>Oryziinae</taxon>
        <taxon>Oryzias</taxon>
    </lineage>
</organism>
<feature type="transmembrane region" description="Helical" evidence="1">
    <location>
        <begin position="87"/>
        <end position="107"/>
    </location>
</feature>
<protein>
    <recommendedName>
        <fullName evidence="4">G-protein coupled receptors family 1 profile domain-containing protein</fullName>
    </recommendedName>
</protein>
<keyword evidence="1" id="KW-0812">Transmembrane</keyword>
<feature type="transmembrane region" description="Helical" evidence="1">
    <location>
        <begin position="130"/>
        <end position="150"/>
    </location>
</feature>
<accession>A0A3P9L454</accession>
<reference evidence="2" key="3">
    <citation type="submission" date="2025-08" db="UniProtKB">
        <authorList>
            <consortium name="Ensembl"/>
        </authorList>
    </citation>
    <scope>IDENTIFICATION</scope>
    <source>
        <strain evidence="2">HNI</strain>
    </source>
</reference>
<dbReference type="Ensembl" id="ENSORLT00020033427.1">
    <property type="protein sequence ID" value="ENSORLP00020015377.1"/>
    <property type="gene ID" value="ENSORLG00020016393.1"/>
</dbReference>
<proteinExistence type="predicted"/>
<feature type="transmembrane region" description="Helical" evidence="1">
    <location>
        <begin position="12"/>
        <end position="32"/>
    </location>
</feature>
<evidence type="ECO:0000256" key="1">
    <source>
        <dbReference type="SAM" id="Phobius"/>
    </source>
</evidence>
<feature type="transmembrane region" description="Helical" evidence="1">
    <location>
        <begin position="227"/>
        <end position="247"/>
    </location>
</feature>
<reference key="1">
    <citation type="journal article" date="2007" name="Nature">
        <title>The medaka draft genome and insights into vertebrate genome evolution.</title>
        <authorList>
            <person name="Kasahara M."/>
            <person name="Naruse K."/>
            <person name="Sasaki S."/>
            <person name="Nakatani Y."/>
            <person name="Qu W."/>
            <person name="Ahsan B."/>
            <person name="Yamada T."/>
            <person name="Nagayasu Y."/>
            <person name="Doi K."/>
            <person name="Kasai Y."/>
            <person name="Jindo T."/>
            <person name="Kobayashi D."/>
            <person name="Shimada A."/>
            <person name="Toyoda A."/>
            <person name="Kuroki Y."/>
            <person name="Fujiyama A."/>
            <person name="Sasaki T."/>
            <person name="Shimizu A."/>
            <person name="Asakawa S."/>
            <person name="Shimizu N."/>
            <person name="Hashimoto S."/>
            <person name="Yang J."/>
            <person name="Lee Y."/>
            <person name="Matsushima K."/>
            <person name="Sugano S."/>
            <person name="Sakaizumi M."/>
            <person name="Narita T."/>
            <person name="Ohishi K."/>
            <person name="Haga S."/>
            <person name="Ohta F."/>
            <person name="Nomoto H."/>
            <person name="Nogata K."/>
            <person name="Morishita T."/>
            <person name="Endo T."/>
            <person name="Shin-I T."/>
            <person name="Takeda H."/>
            <person name="Morishita S."/>
            <person name="Kohara Y."/>
        </authorList>
    </citation>
    <scope>NUCLEOTIDE SEQUENCE [LARGE SCALE GENOMIC DNA]</scope>
    <source>
        <strain>Hd-rR</strain>
    </source>
</reference>
<dbReference type="PANTHER" id="PTHR15573:SF0">
    <property type="entry name" value="G-PROTEIN COUPLED RECEPTOR 160-RELATED"/>
    <property type="match status" value="1"/>
</dbReference>
<dbReference type="InterPro" id="IPR042353">
    <property type="entry name" value="GPR160"/>
</dbReference>
<reference evidence="2 3" key="2">
    <citation type="submission" date="2017-04" db="EMBL/GenBank/DDBJ databases">
        <title>CpG methylation of centromeres and impact of large insertions on vertebrate speciation.</title>
        <authorList>
            <person name="Ichikawa K."/>
            <person name="Yoshimura J."/>
            <person name="Morishita S."/>
        </authorList>
    </citation>
    <scope>NUCLEOTIDE SEQUENCE</scope>
    <source>
        <strain evidence="2 3">HNI</strain>
    </source>
</reference>
<evidence type="ECO:0008006" key="4">
    <source>
        <dbReference type="Google" id="ProtNLM"/>
    </source>
</evidence>
<sequence length="274" mass="30965">CCLQTNRSIICSLSIALGDLVITFLMTTIWFLGTERSFVSPCFILAKASVIYSALPLPMMCLGLLFYCLENTRPSSSTAFLKSFRNVCLTLLVWSVAIVFSIIFVNAEPRELEYETGRRALVCQVEESTLVASFTSLLFIGTSFTLLPFCSEIFHWMKEADQLLEQRTNKSDLFSTSAGTQETIWPRPPLWTSLTLGFSTFWMPYLVVSLICQLCGFPVPAYISVNLLWLECTNSLMTGVVIMLKLIGPKTFLKNPTAIWNIIPFTGFLKYWRL</sequence>
<keyword evidence="1" id="KW-1133">Transmembrane helix</keyword>
<dbReference type="AlphaFoldDB" id="A0A3P9L454"/>
<evidence type="ECO:0000313" key="3">
    <source>
        <dbReference type="Proteomes" id="UP000265180"/>
    </source>
</evidence>
<feature type="transmembrane region" description="Helical" evidence="1">
    <location>
        <begin position="44"/>
        <end position="67"/>
    </location>
</feature>
<name>A0A3P9L454_ORYLA</name>
<feature type="transmembrane region" description="Helical" evidence="1">
    <location>
        <begin position="201"/>
        <end position="221"/>
    </location>
</feature>
<dbReference type="Proteomes" id="UP000265180">
    <property type="component" value="Chromosome 7"/>
</dbReference>
<keyword evidence="1" id="KW-0472">Membrane</keyword>